<accession>X6LFJ7</accession>
<organism evidence="1 2">
    <name type="scientific">Reticulomyxa filosa</name>
    <dbReference type="NCBI Taxonomy" id="46433"/>
    <lineage>
        <taxon>Eukaryota</taxon>
        <taxon>Sar</taxon>
        <taxon>Rhizaria</taxon>
        <taxon>Retaria</taxon>
        <taxon>Foraminifera</taxon>
        <taxon>Monothalamids</taxon>
        <taxon>Reticulomyxidae</taxon>
        <taxon>Reticulomyxa</taxon>
    </lineage>
</organism>
<dbReference type="EMBL" id="ASPP01042665">
    <property type="protein sequence ID" value="ETN99866.1"/>
    <property type="molecule type" value="Genomic_DNA"/>
</dbReference>
<keyword evidence="2" id="KW-1185">Reference proteome</keyword>
<sequence>MKSFFNRLTPSIQQSPLQYTIFFKFLFTQFKILVDSELLENKLVYDHPIQYKHEATKNAIEIAKELFFTDASAKENDTQFCLCKKWQSSKFFLINQDGN</sequence>
<comment type="caution">
    <text evidence="1">The sequence shown here is derived from an EMBL/GenBank/DDBJ whole genome shotgun (WGS) entry which is preliminary data.</text>
</comment>
<name>X6LFJ7_RETFI</name>
<proteinExistence type="predicted"/>
<gene>
    <name evidence="1" type="ORF">RFI_37600</name>
</gene>
<evidence type="ECO:0000313" key="1">
    <source>
        <dbReference type="EMBL" id="ETN99866.1"/>
    </source>
</evidence>
<dbReference type="AlphaFoldDB" id="X6LFJ7"/>
<reference evidence="1 2" key="1">
    <citation type="journal article" date="2013" name="Curr. Biol.">
        <title>The Genome of the Foraminiferan Reticulomyxa filosa.</title>
        <authorList>
            <person name="Glockner G."/>
            <person name="Hulsmann N."/>
            <person name="Schleicher M."/>
            <person name="Noegel A.A."/>
            <person name="Eichinger L."/>
            <person name="Gallinger C."/>
            <person name="Pawlowski J."/>
            <person name="Sierra R."/>
            <person name="Euteneuer U."/>
            <person name="Pillet L."/>
            <person name="Moustafa A."/>
            <person name="Platzer M."/>
            <person name="Groth M."/>
            <person name="Szafranski K."/>
            <person name="Schliwa M."/>
        </authorList>
    </citation>
    <scope>NUCLEOTIDE SEQUENCE [LARGE SCALE GENOMIC DNA]</scope>
</reference>
<evidence type="ECO:0000313" key="2">
    <source>
        <dbReference type="Proteomes" id="UP000023152"/>
    </source>
</evidence>
<protein>
    <submittedName>
        <fullName evidence="1">Uncharacterized protein</fullName>
    </submittedName>
</protein>
<dbReference type="Proteomes" id="UP000023152">
    <property type="component" value="Unassembled WGS sequence"/>
</dbReference>